<dbReference type="AlphaFoldDB" id="A0A4R7YJ06"/>
<comment type="caution">
    <text evidence="1">The sequence shown here is derived from an EMBL/GenBank/DDBJ whole genome shotgun (WGS) entry which is preliminary data.</text>
</comment>
<reference evidence="1 2" key="1">
    <citation type="submission" date="2019-03" db="EMBL/GenBank/DDBJ databases">
        <title>Subsurface microbial communities from deep shales in Ohio and West Virginia, USA.</title>
        <authorList>
            <person name="Wrighton K."/>
        </authorList>
    </citation>
    <scope>NUCLEOTIDE SEQUENCE [LARGE SCALE GENOMIC DNA]</scope>
    <source>
        <strain evidence="1 2">MSL9.2</strain>
    </source>
</reference>
<dbReference type="RefSeq" id="WP_111573528.1">
    <property type="nucleotide sequence ID" value="NZ_QLME01000044.1"/>
</dbReference>
<proteinExistence type="predicted"/>
<sequence length="203" mass="24399">MSYERNIFINCPFDDDYNSLLRPMLFTIVFLGYFPKLSNERSDSGETRINKICDLIKKSKYSIHDLSRLKPDEDEFSRQNMPFELGLDIGCRKFANDHLKEKKCLILEKERYRFMKSLSDLSGSDIKDHSNNPSKLVIQVRNWFIETVELRDIPSGKQIWYNFTDFATDFYDKRKKENENFDDQELNMMPIPEYIYYIKEWCE</sequence>
<dbReference type="EMBL" id="SODA01000049">
    <property type="protein sequence ID" value="TDV97312.1"/>
    <property type="molecule type" value="Genomic_DNA"/>
</dbReference>
<name>A0A4R7YJ06_9FIRM</name>
<dbReference type="OrthoDB" id="7596615at2"/>
<dbReference type="Proteomes" id="UP000294697">
    <property type="component" value="Unassembled WGS sequence"/>
</dbReference>
<organism evidence="1 2">
    <name type="scientific">Halanaerobium saccharolyticum</name>
    <dbReference type="NCBI Taxonomy" id="43595"/>
    <lineage>
        <taxon>Bacteria</taxon>
        <taxon>Bacillati</taxon>
        <taxon>Bacillota</taxon>
        <taxon>Clostridia</taxon>
        <taxon>Halanaerobiales</taxon>
        <taxon>Halanaerobiaceae</taxon>
        <taxon>Halanaerobium</taxon>
    </lineage>
</organism>
<protein>
    <submittedName>
        <fullName evidence="1">Uncharacterized protein</fullName>
    </submittedName>
</protein>
<evidence type="ECO:0000313" key="2">
    <source>
        <dbReference type="Proteomes" id="UP000294697"/>
    </source>
</evidence>
<accession>A0A4R7YJ06</accession>
<evidence type="ECO:0000313" key="1">
    <source>
        <dbReference type="EMBL" id="TDV97312.1"/>
    </source>
</evidence>
<gene>
    <name evidence="1" type="ORF">C8C77_1496</name>
</gene>